<dbReference type="Gene3D" id="3.40.50.1820">
    <property type="entry name" value="alpha/beta hydrolase"/>
    <property type="match status" value="1"/>
</dbReference>
<dbReference type="AlphaFoldDB" id="A0A432MDI0"/>
<dbReference type="Pfam" id="PF12146">
    <property type="entry name" value="Hydrolase_4"/>
    <property type="match status" value="1"/>
</dbReference>
<feature type="transmembrane region" description="Helical" evidence="1">
    <location>
        <begin position="12"/>
        <end position="41"/>
    </location>
</feature>
<keyword evidence="1" id="KW-0472">Membrane</keyword>
<keyword evidence="4" id="KW-1185">Reference proteome</keyword>
<keyword evidence="1" id="KW-1133">Transmembrane helix</keyword>
<dbReference type="PANTHER" id="PTHR43358:SF4">
    <property type="entry name" value="ALPHA_BETA HYDROLASE FOLD-1 DOMAIN-CONTAINING PROTEIN"/>
    <property type="match status" value="1"/>
</dbReference>
<dbReference type="Proteomes" id="UP000280296">
    <property type="component" value="Unassembled WGS sequence"/>
</dbReference>
<accession>A0A432MDI0</accession>
<organism evidence="3 4">
    <name type="scientific">Tautonia sociabilis</name>
    <dbReference type="NCBI Taxonomy" id="2080755"/>
    <lineage>
        <taxon>Bacteria</taxon>
        <taxon>Pseudomonadati</taxon>
        <taxon>Planctomycetota</taxon>
        <taxon>Planctomycetia</taxon>
        <taxon>Isosphaerales</taxon>
        <taxon>Isosphaeraceae</taxon>
        <taxon>Tautonia</taxon>
    </lineage>
</organism>
<sequence length="304" mass="33444">MTAPLRRRWLLFRIGAVIAVMVIAAMPFGYVGIAIVSAHLLTRPSNVPSRLDPRRVGPAEPWEAVTEDGLTIRGWYVPSPSSVPRRLIVGVHGMQMNWGELAGVGRDLHRRGFDVLLFDLRGHGRSDPARLSMGRAERLDLRAVLRWAEAEGFPSDRVGWLGWSLGGSTVLLEGLDNPKIAAAVLDSPFGDLPELLDEQLSAHSGLPPLFNPAILTAAHLVYGVRTDDLVPVRLASRWGDRPLLIIHGEEDSIVPVAHGRAIARAVGPSCELVTLPGVEHVEAYQDDRSAYVDRVERFFREHLD</sequence>
<evidence type="ECO:0000313" key="4">
    <source>
        <dbReference type="Proteomes" id="UP000280296"/>
    </source>
</evidence>
<keyword evidence="3" id="KW-0378">Hydrolase</keyword>
<dbReference type="GO" id="GO:0016787">
    <property type="term" value="F:hydrolase activity"/>
    <property type="evidence" value="ECO:0007669"/>
    <property type="project" value="UniProtKB-KW"/>
</dbReference>
<dbReference type="OrthoDB" id="9777090at2"/>
<reference evidence="3 4" key="1">
    <citation type="submission" date="2018-12" db="EMBL/GenBank/DDBJ databases">
        <authorList>
            <person name="Toschakov S.V."/>
        </authorList>
    </citation>
    <scope>NUCLEOTIDE SEQUENCE [LARGE SCALE GENOMIC DNA]</scope>
    <source>
        <strain evidence="3 4">GM2012</strain>
    </source>
</reference>
<proteinExistence type="predicted"/>
<name>A0A432MDI0_9BACT</name>
<dbReference type="RefSeq" id="WP_126727858.1">
    <property type="nucleotide sequence ID" value="NZ_RYZH01000069.1"/>
</dbReference>
<reference evidence="3 4" key="2">
    <citation type="submission" date="2019-01" db="EMBL/GenBank/DDBJ databases">
        <title>Tautonia sociabilis, a novel thermotolerant planctomycete of Isosphaeraceae family, isolated from a 4000 m deep subterranean habitat.</title>
        <authorList>
            <person name="Kovaleva O.L."/>
            <person name="Elcheninov A.G."/>
            <person name="Van Heerden E."/>
            <person name="Toshchakov S.V."/>
            <person name="Novikov A."/>
            <person name="Bonch-Osmolovskaya E.A."/>
            <person name="Kublanov I.V."/>
        </authorList>
    </citation>
    <scope>NUCLEOTIDE SEQUENCE [LARGE SCALE GENOMIC DNA]</scope>
    <source>
        <strain evidence="3 4">GM2012</strain>
    </source>
</reference>
<dbReference type="InterPro" id="IPR052920">
    <property type="entry name" value="DNA-binding_regulatory"/>
</dbReference>
<dbReference type="SUPFAM" id="SSF53474">
    <property type="entry name" value="alpha/beta-Hydrolases"/>
    <property type="match status" value="1"/>
</dbReference>
<comment type="caution">
    <text evidence="3">The sequence shown here is derived from an EMBL/GenBank/DDBJ whole genome shotgun (WGS) entry which is preliminary data.</text>
</comment>
<dbReference type="InterPro" id="IPR029058">
    <property type="entry name" value="AB_hydrolase_fold"/>
</dbReference>
<evidence type="ECO:0000256" key="1">
    <source>
        <dbReference type="SAM" id="Phobius"/>
    </source>
</evidence>
<dbReference type="InterPro" id="IPR022742">
    <property type="entry name" value="Hydrolase_4"/>
</dbReference>
<evidence type="ECO:0000259" key="2">
    <source>
        <dbReference type="Pfam" id="PF12146"/>
    </source>
</evidence>
<keyword evidence="1" id="KW-0812">Transmembrane</keyword>
<dbReference type="EMBL" id="RYZH01000069">
    <property type="protein sequence ID" value="RUL82779.1"/>
    <property type="molecule type" value="Genomic_DNA"/>
</dbReference>
<feature type="domain" description="Serine aminopeptidase S33" evidence="2">
    <location>
        <begin position="84"/>
        <end position="194"/>
    </location>
</feature>
<gene>
    <name evidence="3" type="ORF">TsocGM_23290</name>
</gene>
<evidence type="ECO:0000313" key="3">
    <source>
        <dbReference type="EMBL" id="RUL82779.1"/>
    </source>
</evidence>
<protein>
    <submittedName>
        <fullName evidence="3">Alpha/beta fold hydrolase</fullName>
    </submittedName>
</protein>
<dbReference type="PANTHER" id="PTHR43358">
    <property type="entry name" value="ALPHA/BETA-HYDROLASE"/>
    <property type="match status" value="1"/>
</dbReference>